<sequence>MMFRSVHSPHLVTTSILVQEAAVSCGVSFFRKITKLVSSLFILLGALFSFEAWAQVWIGPDRLLLATHKWAPYQTHQNQNMDGFALNRVKCALGEMGQPYQLTMTEWSDAQLHVHSGQQHGFFVSPKTREHDSYATLSAPITEQKLRWYFGPGVEPKLDDLSKLNLKFSAEFGSSTWFWLKRNGYNVVKQPRDAKVLLRLLKQREIDVALEDERVFHTEISQASLPSDYFYSQVFETKPMGVYFSNRFLDKYSGFLTAFNTALAKCEG</sequence>
<dbReference type="Proteomes" id="UP001295420">
    <property type="component" value="Unassembled WGS sequence"/>
</dbReference>
<evidence type="ECO:0008006" key="4">
    <source>
        <dbReference type="Google" id="ProtNLM"/>
    </source>
</evidence>
<dbReference type="EMBL" id="CAKMTQ010000001">
    <property type="protein sequence ID" value="CAH1521397.1"/>
    <property type="molecule type" value="Genomic_DNA"/>
</dbReference>
<keyword evidence="1" id="KW-0812">Transmembrane</keyword>
<organism evidence="2 3">
    <name type="scientific">Vibrio owensii</name>
    <dbReference type="NCBI Taxonomy" id="696485"/>
    <lineage>
        <taxon>Bacteria</taxon>
        <taxon>Pseudomonadati</taxon>
        <taxon>Pseudomonadota</taxon>
        <taxon>Gammaproteobacteria</taxon>
        <taxon>Vibrionales</taxon>
        <taxon>Vibrionaceae</taxon>
        <taxon>Vibrio</taxon>
    </lineage>
</organism>
<evidence type="ECO:0000313" key="2">
    <source>
        <dbReference type="EMBL" id="CAH1521397.1"/>
    </source>
</evidence>
<evidence type="ECO:0000256" key="1">
    <source>
        <dbReference type="SAM" id="Phobius"/>
    </source>
</evidence>
<dbReference type="AlphaFoldDB" id="A0AAU9PZ87"/>
<feature type="transmembrane region" description="Helical" evidence="1">
    <location>
        <begin position="36"/>
        <end position="54"/>
    </location>
</feature>
<keyword evidence="1" id="KW-1133">Transmembrane helix</keyword>
<accession>A0AAU9PZ87</accession>
<comment type="caution">
    <text evidence="2">The sequence shown here is derived from an EMBL/GenBank/DDBJ whole genome shotgun (WGS) entry which is preliminary data.</text>
</comment>
<dbReference type="Gene3D" id="3.40.190.10">
    <property type="entry name" value="Periplasmic binding protein-like II"/>
    <property type="match status" value="2"/>
</dbReference>
<gene>
    <name evidence="2" type="ORF">THF1D04_10844</name>
</gene>
<keyword evidence="1" id="KW-0472">Membrane</keyword>
<reference evidence="2" key="1">
    <citation type="submission" date="2022-01" db="EMBL/GenBank/DDBJ databases">
        <authorList>
            <person name="Lagorce A."/>
        </authorList>
    </citation>
    <scope>NUCLEOTIDE SEQUENCE</scope>
    <source>
        <strain evidence="2">Th15_F1_D04</strain>
    </source>
</reference>
<proteinExistence type="predicted"/>
<evidence type="ECO:0000313" key="3">
    <source>
        <dbReference type="Proteomes" id="UP001295420"/>
    </source>
</evidence>
<dbReference type="SUPFAM" id="SSF53850">
    <property type="entry name" value="Periplasmic binding protein-like II"/>
    <property type="match status" value="1"/>
</dbReference>
<protein>
    <recommendedName>
        <fullName evidence="4">ABC transporter substrate-binding protein</fullName>
    </recommendedName>
</protein>
<name>A0AAU9PZ87_9VIBR</name>